<reference evidence="4" key="1">
    <citation type="submission" date="2021-02" db="EMBL/GenBank/DDBJ databases">
        <title>Genome sequence Cadophora malorum strain M34.</title>
        <authorList>
            <person name="Stefanovic E."/>
            <person name="Vu D."/>
            <person name="Scully C."/>
            <person name="Dijksterhuis J."/>
            <person name="Roader J."/>
            <person name="Houbraken J."/>
        </authorList>
    </citation>
    <scope>NUCLEOTIDE SEQUENCE</scope>
    <source>
        <strain evidence="4">M34</strain>
    </source>
</reference>
<feature type="region of interest" description="Disordered" evidence="3">
    <location>
        <begin position="976"/>
        <end position="1005"/>
    </location>
</feature>
<feature type="compositionally biased region" description="Basic and acidic residues" evidence="3">
    <location>
        <begin position="280"/>
        <end position="296"/>
    </location>
</feature>
<dbReference type="Proteomes" id="UP000664132">
    <property type="component" value="Unassembled WGS sequence"/>
</dbReference>
<evidence type="ECO:0000313" key="4">
    <source>
        <dbReference type="EMBL" id="KAG4424746.1"/>
    </source>
</evidence>
<dbReference type="GO" id="GO:0006281">
    <property type="term" value="P:DNA repair"/>
    <property type="evidence" value="ECO:0007669"/>
    <property type="project" value="InterPro"/>
</dbReference>
<feature type="compositionally biased region" description="Basic and acidic residues" evidence="3">
    <location>
        <begin position="548"/>
        <end position="559"/>
    </location>
</feature>
<feature type="compositionally biased region" description="Basic residues" evidence="3">
    <location>
        <begin position="701"/>
        <end position="713"/>
    </location>
</feature>
<feature type="compositionally biased region" description="Basic and acidic residues" evidence="3">
    <location>
        <begin position="1"/>
        <end position="30"/>
    </location>
</feature>
<accession>A0A8H8BUR3</accession>
<feature type="compositionally biased region" description="Polar residues" evidence="3">
    <location>
        <begin position="535"/>
        <end position="547"/>
    </location>
</feature>
<organism evidence="4 5">
    <name type="scientific">Cadophora malorum</name>
    <dbReference type="NCBI Taxonomy" id="108018"/>
    <lineage>
        <taxon>Eukaryota</taxon>
        <taxon>Fungi</taxon>
        <taxon>Dikarya</taxon>
        <taxon>Ascomycota</taxon>
        <taxon>Pezizomycotina</taxon>
        <taxon>Leotiomycetes</taxon>
        <taxon>Helotiales</taxon>
        <taxon>Ploettnerulaceae</taxon>
        <taxon>Cadophora</taxon>
    </lineage>
</organism>
<dbReference type="GO" id="GO:0005634">
    <property type="term" value="C:nucleus"/>
    <property type="evidence" value="ECO:0007669"/>
    <property type="project" value="UniProtKB-SubCell"/>
</dbReference>
<feature type="compositionally biased region" description="Basic and acidic residues" evidence="3">
    <location>
        <begin position="404"/>
        <end position="416"/>
    </location>
</feature>
<feature type="compositionally biased region" description="Basic residues" evidence="3">
    <location>
        <begin position="662"/>
        <end position="672"/>
    </location>
</feature>
<comment type="subcellular location">
    <subcellularLocation>
        <location evidence="1">Nucleus</location>
    </subcellularLocation>
</comment>
<proteinExistence type="predicted"/>
<feature type="compositionally biased region" description="Polar residues" evidence="3">
    <location>
        <begin position="388"/>
        <end position="400"/>
    </location>
</feature>
<feature type="compositionally biased region" description="Acidic residues" evidence="3">
    <location>
        <begin position="422"/>
        <end position="432"/>
    </location>
</feature>
<dbReference type="InterPro" id="IPR011257">
    <property type="entry name" value="DNA_glycosylase"/>
</dbReference>
<dbReference type="Gene3D" id="1.10.340.30">
    <property type="entry name" value="Hypothetical protein, domain 2"/>
    <property type="match status" value="1"/>
</dbReference>
<evidence type="ECO:0000256" key="1">
    <source>
        <dbReference type="ARBA" id="ARBA00004123"/>
    </source>
</evidence>
<protein>
    <recommendedName>
        <fullName evidence="6">HhH-GPD domain-containing protein</fullName>
    </recommendedName>
</protein>
<name>A0A8H8BUR3_9HELO</name>
<evidence type="ECO:0000313" key="5">
    <source>
        <dbReference type="Proteomes" id="UP000664132"/>
    </source>
</evidence>
<feature type="compositionally biased region" description="Low complexity" evidence="3">
    <location>
        <begin position="684"/>
        <end position="695"/>
    </location>
</feature>
<comment type="caution">
    <text evidence="4">The sequence shown here is derived from an EMBL/GenBank/DDBJ whole genome shotgun (WGS) entry which is preliminary data.</text>
</comment>
<feature type="region of interest" description="Disordered" evidence="3">
    <location>
        <begin position="618"/>
        <end position="746"/>
    </location>
</feature>
<sequence length="1344" mass="148260">MKDPARVWGDRDSSNDARSSDEESASEHAGLRSLNGGVAGSGTKGKRLEIPSSTQGTESQLLSQCMDHDAPPSSQPRPDSSSSEDKEDEDEEEQEDNTLLINNSLLSTITNSPRTAHDLLQIKTSVQDFAVEHPFWAKSTLDEEEALEFENDVFEFAKAAGLGDNLAKLEVMRAMGAWKASKGLPIAQAGHIEQIFDKVLGTIEVVKEAIGSGQKKRKREEKVAVAPTPVLLQTIESSKDVEAKEPKAKRQRRREKKRKLDEDTVPAAHITAPVPATSDAVDHTKSEQADSKTQKRQEKKKRKLEEEGSAPVEATSPNPVTTNQVEAVKEGERPVDQKRQKSREAEKKKIDQPAVPTAVHLSKSELKSAKRIKNEKKKEKKKRAKQGPVTSSYFSKTDISVSAKAEKALPEIDEKPVPTQVETDDVPMEDVSDDKPFSVDKNGVDNEVLGQSNTADKEEKKKRKKKRNKNRLAEDEATDSLKAAEERAARKQGRSTKVKDEASQIAESAATDVVGRAEKPAKKKRVRSRVMKGDQNATDKANILEANTESRPESKDKSKGVTASPIVAKPSSDDTQASNKSTEEELIVRPVRTFDANGVFGATNDKNLDMPDVAIERLAIEPAAPKEKSRKRRKKSETEVEVEAEVTTTDAPAPTESEPPKKKSRDRKRKSINKLLDAQVTGAEETTIEPLLELPDTNSEKKKHKRDKSRKRSSIGTEVEAQTTKEASNSRKHCVAPITSPQQEPQVVVIKPSGDRPAAVSPFGNAKRANERVLDDNASQCSYWSITEYGPLDWDHSGDEFDDIEVRPKITRRASSVSPSNAAKVRAAFLEAISGQGGRVRCEKITRSLSMASPRDVAKVQASCEDAITPSQRKAKSEPPSCRKTIFVVRDTHGRFARKASLPDTIQTRKRSASTPAAFGGLKKPLVSGLKKETPIPPPKRIDFNALTSSPSIATADLRTLRVQIIVAPTDQASSIMTSSQEKKGTGAKRDAKGRFVPKDKPPRNMGEAILAKTEPNADPAIAVKAKAKTKKAPAKSPYFSPPVTPAKTQKVKKVTATQLENECSEKLTPIKDEEALPLSQGSAKNRIPGNTVSCIPFPPLSAPYFGLIQEKLAHDPFRLLIAVTFLIRTHGKHAIPVFYELMEKYPTPEALVVANKHDIVPIIRHLGLQNQRAATYQTYAKIWLEDPPLKDKRYPVRGYPEPESGRDIKKGETVLDSDERAAWEIGHMTQGPYAIDSWRIFCRDVLRGVADGYNGEGTAEGFQPEWMRVLPEDKELRAYLRWMWLKEGFEWDPFTGEKEVANKELMRAALEGRIAWDDAGGMRILDKVMDATAGLSQVGNLEM</sequence>
<feature type="compositionally biased region" description="Basic and acidic residues" evidence="3">
    <location>
        <begin position="981"/>
        <end position="1003"/>
    </location>
</feature>
<evidence type="ECO:0008006" key="6">
    <source>
        <dbReference type="Google" id="ProtNLM"/>
    </source>
</evidence>
<feature type="region of interest" description="Disordered" evidence="3">
    <location>
        <begin position="236"/>
        <end position="585"/>
    </location>
</feature>
<feature type="compositionally biased region" description="Basic and acidic residues" evidence="3">
    <location>
        <begin position="433"/>
        <end position="444"/>
    </location>
</feature>
<dbReference type="OrthoDB" id="10265068at2759"/>
<dbReference type="GO" id="GO:0003677">
    <property type="term" value="F:DNA binding"/>
    <property type="evidence" value="ECO:0007669"/>
    <property type="project" value="InterPro"/>
</dbReference>
<dbReference type="GO" id="GO:0003824">
    <property type="term" value="F:catalytic activity"/>
    <property type="evidence" value="ECO:0007669"/>
    <property type="project" value="InterPro"/>
</dbReference>
<feature type="compositionally biased region" description="Basic residues" evidence="3">
    <location>
        <begin position="460"/>
        <end position="470"/>
    </location>
</feature>
<feature type="compositionally biased region" description="Basic residues" evidence="3">
    <location>
        <begin position="369"/>
        <end position="385"/>
    </location>
</feature>
<evidence type="ECO:0000256" key="3">
    <source>
        <dbReference type="SAM" id="MobiDB-lite"/>
    </source>
</evidence>
<dbReference type="PANTHER" id="PTHR15074:SF0">
    <property type="entry name" value="METHYL-CPG-BINDING DOMAIN PROTEIN 4-LIKE PROTEIN"/>
    <property type="match status" value="1"/>
</dbReference>
<feature type="compositionally biased region" description="Polar residues" evidence="3">
    <location>
        <begin position="315"/>
        <end position="325"/>
    </location>
</feature>
<feature type="compositionally biased region" description="Basic residues" evidence="3">
    <location>
        <begin position="521"/>
        <end position="530"/>
    </location>
</feature>
<keyword evidence="5" id="KW-1185">Reference proteome</keyword>
<feature type="compositionally biased region" description="Basic and acidic residues" evidence="3">
    <location>
        <begin position="618"/>
        <end position="627"/>
    </location>
</feature>
<dbReference type="SUPFAM" id="SSF48150">
    <property type="entry name" value="DNA-glycosylase"/>
    <property type="match status" value="1"/>
</dbReference>
<feature type="compositionally biased region" description="Polar residues" evidence="3">
    <location>
        <begin position="51"/>
        <end position="63"/>
    </location>
</feature>
<evidence type="ECO:0000256" key="2">
    <source>
        <dbReference type="ARBA" id="ARBA00023242"/>
    </source>
</evidence>
<feature type="compositionally biased region" description="Basic and acidic residues" evidence="3">
    <location>
        <begin position="327"/>
        <end position="351"/>
    </location>
</feature>
<feature type="compositionally biased region" description="Acidic residues" evidence="3">
    <location>
        <begin position="85"/>
        <end position="96"/>
    </location>
</feature>
<dbReference type="PANTHER" id="PTHR15074">
    <property type="entry name" value="METHYL-CPG-BINDING PROTEIN"/>
    <property type="match status" value="1"/>
</dbReference>
<feature type="compositionally biased region" description="Low complexity" evidence="3">
    <location>
        <begin position="645"/>
        <end position="656"/>
    </location>
</feature>
<keyword evidence="2" id="KW-0539">Nucleus</keyword>
<dbReference type="InterPro" id="IPR045138">
    <property type="entry name" value="MeCP2/MBD4"/>
</dbReference>
<feature type="region of interest" description="Disordered" evidence="3">
    <location>
        <begin position="1"/>
        <end position="100"/>
    </location>
</feature>
<feature type="compositionally biased region" description="Basic and acidic residues" evidence="3">
    <location>
        <begin position="237"/>
        <end position="248"/>
    </location>
</feature>
<dbReference type="EMBL" id="JAFJYH010000017">
    <property type="protein sequence ID" value="KAG4424746.1"/>
    <property type="molecule type" value="Genomic_DNA"/>
</dbReference>
<gene>
    <name evidence="4" type="ORF">IFR04_002094</name>
</gene>